<feature type="binding site" evidence="7">
    <location>
        <position position="122"/>
    </location>
    <ligand>
        <name>(6S)-5-formyl-5,6,7,8-tetrahydrofolate</name>
        <dbReference type="ChEBI" id="CHEBI:57457"/>
    </ligand>
</feature>
<dbReference type="GO" id="GO:0030488">
    <property type="term" value="P:tRNA methylation"/>
    <property type="evidence" value="ECO:0007669"/>
    <property type="project" value="TreeGrafter"/>
</dbReference>
<feature type="binding site" evidence="7">
    <location>
        <position position="252"/>
    </location>
    <ligand>
        <name>Mg(2+)</name>
        <dbReference type="ChEBI" id="CHEBI:18420"/>
    </ligand>
</feature>
<feature type="binding site" evidence="7">
    <location>
        <position position="251"/>
    </location>
    <ligand>
        <name>K(+)</name>
        <dbReference type="ChEBI" id="CHEBI:29103"/>
    </ligand>
</feature>
<dbReference type="SUPFAM" id="SSF116878">
    <property type="entry name" value="TrmE connector domain"/>
    <property type="match status" value="1"/>
</dbReference>
<comment type="cofactor">
    <cofactor evidence="7">
        <name>K(+)</name>
        <dbReference type="ChEBI" id="CHEBI:29103"/>
    </cofactor>
    <text evidence="7">Binds 1 potassium ion per subunit.</text>
</comment>
<dbReference type="InterPro" id="IPR027368">
    <property type="entry name" value="MnmE_dom2"/>
</dbReference>
<feature type="binding site" evidence="7">
    <location>
        <position position="246"/>
    </location>
    <ligand>
        <name>K(+)</name>
        <dbReference type="ChEBI" id="CHEBI:29103"/>
    </ligand>
</feature>
<dbReference type="GO" id="GO:0046872">
    <property type="term" value="F:metal ion binding"/>
    <property type="evidence" value="ECO:0007669"/>
    <property type="project" value="UniProtKB-KW"/>
</dbReference>
<proteinExistence type="inferred from homology"/>
<keyword evidence="5 7" id="KW-0630">Potassium</keyword>
<reference evidence="10" key="1">
    <citation type="submission" date="2017-04" db="EMBL/GenBank/DDBJ databases">
        <authorList>
            <person name="Varghese N."/>
            <person name="Submissions S."/>
        </authorList>
    </citation>
    <scope>NUCLEOTIDE SEQUENCE [LARGE SCALE GENOMIC DNA]</scope>
    <source>
        <strain evidence="10">Dd16</strain>
    </source>
</reference>
<dbReference type="EC" id="3.6.-.-" evidence="7"/>
<dbReference type="PANTHER" id="PTHR42714:SF2">
    <property type="entry name" value="TRNA MODIFICATION GTPASE GTPBP3, MITOCHONDRIAL"/>
    <property type="match status" value="1"/>
</dbReference>
<dbReference type="SUPFAM" id="SSF103025">
    <property type="entry name" value="Folate-binding domain"/>
    <property type="match status" value="1"/>
</dbReference>
<dbReference type="InterPro" id="IPR005225">
    <property type="entry name" value="Small_GTP-bd"/>
</dbReference>
<evidence type="ECO:0000256" key="6">
    <source>
        <dbReference type="ARBA" id="ARBA00023134"/>
    </source>
</evidence>
<gene>
    <name evidence="7" type="primary">mnmE</name>
    <name evidence="7" type="synonym">trmE</name>
    <name evidence="9" type="ORF">SAMN06295910_1129</name>
</gene>
<dbReference type="InterPro" id="IPR004520">
    <property type="entry name" value="GTPase_MnmE"/>
</dbReference>
<sequence>MSGVSRDTIFALSSGQPPAAIAVIRISGPRAQAAVSALAGKVPAPRRATFSTLFARDGQVLDNALILWLPGPDNATGEDAAELHLHGGRSVVAAVNAALTELPGLRAAEPGEFTRRAYENGRIDLAEAEGLADLLAAETESQRRAALTLAGGALSRRIADWQEQVLKLAAELEAAIDFADEGDVIPVGAGWHNLLRSLHGEIAATLARPDAERLRDGVRVVIAGPPNAGKSSLLNALIGREAAIISPIAGTTRDVIEAPVAIDGIPFLFADTAGLRGDSDDPIEEMGIARAKGRVAAADIVLWLGNISDRPDHPSLVTVSPRCDVIPVDLKADVATSSLTGAGLATLTAMIAEHARAILPAETDIAINWRHRAELKNCCTALEEAQADDLILAAESLRVARHALDRITGRAGVEDMLDALFGRFCIGK</sequence>
<dbReference type="CDD" id="cd04164">
    <property type="entry name" value="trmE"/>
    <property type="match status" value="1"/>
</dbReference>
<feature type="binding site" evidence="7">
    <location>
        <position position="248"/>
    </location>
    <ligand>
        <name>K(+)</name>
        <dbReference type="ChEBI" id="CHEBI:29103"/>
    </ligand>
</feature>
<comment type="subunit">
    <text evidence="7">Homodimer. Heterotetramer of two MnmE and two MnmG subunits.</text>
</comment>
<name>A0A1X7G4I8_9SPHN</name>
<dbReference type="OrthoDB" id="9805918at2"/>
<feature type="binding site" evidence="7">
    <location>
        <position position="231"/>
    </location>
    <ligand>
        <name>Mg(2+)</name>
        <dbReference type="ChEBI" id="CHEBI:18420"/>
    </ligand>
</feature>
<dbReference type="InterPro" id="IPR025867">
    <property type="entry name" value="MnmE_helical"/>
</dbReference>
<keyword evidence="7" id="KW-0479">Metal-binding</keyword>
<accession>A0A1X7G4I8</accession>
<evidence type="ECO:0000256" key="4">
    <source>
        <dbReference type="ARBA" id="ARBA00022801"/>
    </source>
</evidence>
<feature type="binding site" evidence="7">
    <location>
        <position position="25"/>
    </location>
    <ligand>
        <name>(6S)-5-formyl-5,6,7,8-tetrahydrofolate</name>
        <dbReference type="ChEBI" id="CHEBI:57457"/>
    </ligand>
</feature>
<evidence type="ECO:0000313" key="10">
    <source>
        <dbReference type="Proteomes" id="UP000192934"/>
    </source>
</evidence>
<evidence type="ECO:0000256" key="1">
    <source>
        <dbReference type="ARBA" id="ARBA00011043"/>
    </source>
</evidence>
<dbReference type="InterPro" id="IPR018948">
    <property type="entry name" value="GTP-bd_TrmE_N"/>
</dbReference>
<evidence type="ECO:0000256" key="3">
    <source>
        <dbReference type="ARBA" id="ARBA00022741"/>
    </source>
</evidence>
<dbReference type="EMBL" id="LT840185">
    <property type="protein sequence ID" value="SMF63811.1"/>
    <property type="molecule type" value="Genomic_DNA"/>
</dbReference>
<comment type="function">
    <text evidence="7">Exhibits a very high intrinsic GTPase hydrolysis rate. Involved in the addition of a carboxymethylaminomethyl (cmnm) group at the wobble position (U34) of certain tRNAs, forming tRNA-cmnm(5)s(2)U34.</text>
</comment>
<keyword evidence="7" id="KW-0963">Cytoplasm</keyword>
<feature type="domain" description="TrmE-type G" evidence="8">
    <location>
        <begin position="217"/>
        <end position="356"/>
    </location>
</feature>
<dbReference type="Gene3D" id="3.40.50.300">
    <property type="entry name" value="P-loop containing nucleotide triphosphate hydrolases"/>
    <property type="match status" value="1"/>
</dbReference>
<keyword evidence="6 7" id="KW-0342">GTP-binding</keyword>
<evidence type="ECO:0000256" key="5">
    <source>
        <dbReference type="ARBA" id="ARBA00022958"/>
    </source>
</evidence>
<dbReference type="NCBIfam" id="TIGR00231">
    <property type="entry name" value="small_GTP"/>
    <property type="match status" value="1"/>
</dbReference>
<dbReference type="SUPFAM" id="SSF52540">
    <property type="entry name" value="P-loop containing nucleoside triphosphate hydrolases"/>
    <property type="match status" value="1"/>
</dbReference>
<dbReference type="GO" id="GO:0005737">
    <property type="term" value="C:cytoplasm"/>
    <property type="evidence" value="ECO:0007669"/>
    <property type="project" value="UniProtKB-SubCell"/>
</dbReference>
<feature type="binding site" evidence="7">
    <location>
        <begin position="271"/>
        <end position="274"/>
    </location>
    <ligand>
        <name>GTP</name>
        <dbReference type="ChEBI" id="CHEBI:37565"/>
    </ligand>
</feature>
<dbReference type="InterPro" id="IPR006073">
    <property type="entry name" value="GTP-bd"/>
</dbReference>
<dbReference type="Pfam" id="PF01926">
    <property type="entry name" value="MMR_HSR1"/>
    <property type="match status" value="1"/>
</dbReference>
<feature type="binding site" evidence="7">
    <location>
        <position position="82"/>
    </location>
    <ligand>
        <name>(6S)-5-formyl-5,6,7,8-tetrahydrofolate</name>
        <dbReference type="ChEBI" id="CHEBI:57457"/>
    </ligand>
</feature>
<dbReference type="InterPro" id="IPR027417">
    <property type="entry name" value="P-loop_NTPase"/>
</dbReference>
<evidence type="ECO:0000313" key="9">
    <source>
        <dbReference type="EMBL" id="SMF63811.1"/>
    </source>
</evidence>
<dbReference type="Pfam" id="PF12631">
    <property type="entry name" value="MnmE_helical"/>
    <property type="match status" value="1"/>
</dbReference>
<evidence type="ECO:0000259" key="8">
    <source>
        <dbReference type="PROSITE" id="PS51709"/>
    </source>
</evidence>
<protein>
    <recommendedName>
        <fullName evidence="7">tRNA modification GTPase MnmE</fullName>
        <ecNumber evidence="7">3.6.-.-</ecNumber>
    </recommendedName>
</protein>
<keyword evidence="10" id="KW-1185">Reference proteome</keyword>
<dbReference type="Gene3D" id="1.20.120.430">
    <property type="entry name" value="tRNA modification GTPase MnmE domain 2"/>
    <property type="match status" value="1"/>
</dbReference>
<dbReference type="InterPro" id="IPR031168">
    <property type="entry name" value="G_TrmE"/>
</dbReference>
<dbReference type="AlphaFoldDB" id="A0A1X7G4I8"/>
<feature type="binding site" evidence="7">
    <location>
        <begin position="246"/>
        <end position="252"/>
    </location>
    <ligand>
        <name>GTP</name>
        <dbReference type="ChEBI" id="CHEBI:37565"/>
    </ligand>
</feature>
<evidence type="ECO:0000256" key="2">
    <source>
        <dbReference type="ARBA" id="ARBA00022694"/>
    </source>
</evidence>
<dbReference type="InterPro" id="IPR027266">
    <property type="entry name" value="TrmE/GcvT-like"/>
</dbReference>
<dbReference type="PANTHER" id="PTHR42714">
    <property type="entry name" value="TRNA MODIFICATION GTPASE GTPBP3"/>
    <property type="match status" value="1"/>
</dbReference>
<dbReference type="Pfam" id="PF10396">
    <property type="entry name" value="TrmE_N"/>
    <property type="match status" value="1"/>
</dbReference>
<keyword evidence="4 7" id="KW-0378">Hydrolase</keyword>
<dbReference type="CDD" id="cd14858">
    <property type="entry name" value="TrmE_N"/>
    <property type="match status" value="1"/>
</dbReference>
<dbReference type="PROSITE" id="PS51709">
    <property type="entry name" value="G_TRME"/>
    <property type="match status" value="1"/>
</dbReference>
<feature type="binding site" evidence="7">
    <location>
        <position position="227"/>
    </location>
    <ligand>
        <name>K(+)</name>
        <dbReference type="ChEBI" id="CHEBI:29103"/>
    </ligand>
</feature>
<organism evidence="9 10">
    <name type="scientific">Allosphingosinicella indica</name>
    <dbReference type="NCBI Taxonomy" id="941907"/>
    <lineage>
        <taxon>Bacteria</taxon>
        <taxon>Pseudomonadati</taxon>
        <taxon>Pseudomonadota</taxon>
        <taxon>Alphaproteobacteria</taxon>
        <taxon>Sphingomonadales</taxon>
        <taxon>Sphingomonadaceae</taxon>
        <taxon>Allosphingosinicella</taxon>
    </lineage>
</organism>
<dbReference type="GO" id="GO:0002098">
    <property type="term" value="P:tRNA wobble uridine modification"/>
    <property type="evidence" value="ECO:0007669"/>
    <property type="project" value="TreeGrafter"/>
</dbReference>
<dbReference type="STRING" id="941907.SAMN06295910_1129"/>
<comment type="caution">
    <text evidence="7">Lacks conserved residue(s) required for the propagation of feature annotation.</text>
</comment>
<comment type="similarity">
    <text evidence="1 7">Belongs to the TRAFAC class TrmE-Era-EngA-EngB-Septin-like GTPase superfamily. TrmE GTPase family.</text>
</comment>
<dbReference type="Gene3D" id="3.30.1360.120">
    <property type="entry name" value="Probable tRNA modification gtpase trme, domain 1"/>
    <property type="match status" value="1"/>
</dbReference>
<feature type="binding site" evidence="7">
    <location>
        <position position="428"/>
    </location>
    <ligand>
        <name>(6S)-5-formyl-5,6,7,8-tetrahydrofolate</name>
        <dbReference type="ChEBI" id="CHEBI:57457"/>
    </ligand>
</feature>
<dbReference type="FunFam" id="3.30.1360.120:FF:000007">
    <property type="entry name" value="tRNA modification GTPase GTPBP3, mitochondrial"/>
    <property type="match status" value="1"/>
</dbReference>
<dbReference type="GO" id="GO:0005525">
    <property type="term" value="F:GTP binding"/>
    <property type="evidence" value="ECO:0007669"/>
    <property type="project" value="UniProtKB-UniRule"/>
</dbReference>
<evidence type="ECO:0000256" key="7">
    <source>
        <dbReference type="HAMAP-Rule" id="MF_00379"/>
    </source>
</evidence>
<comment type="subcellular location">
    <subcellularLocation>
        <location evidence="7">Cytoplasm</location>
    </subcellularLocation>
</comment>
<dbReference type="HAMAP" id="MF_00379">
    <property type="entry name" value="GTPase_MnmE"/>
    <property type="match status" value="1"/>
</dbReference>
<feature type="binding site" evidence="7">
    <location>
        <begin position="227"/>
        <end position="232"/>
    </location>
    <ligand>
        <name>GTP</name>
        <dbReference type="ChEBI" id="CHEBI:37565"/>
    </ligand>
</feature>
<keyword evidence="3 7" id="KW-0547">Nucleotide-binding</keyword>
<dbReference type="GO" id="GO:0003924">
    <property type="term" value="F:GTPase activity"/>
    <property type="evidence" value="ECO:0007669"/>
    <property type="project" value="UniProtKB-UniRule"/>
</dbReference>
<keyword evidence="2 7" id="KW-0819">tRNA processing</keyword>
<dbReference type="Proteomes" id="UP000192934">
    <property type="component" value="Chromosome I"/>
</dbReference>
<dbReference type="NCBIfam" id="NF003661">
    <property type="entry name" value="PRK05291.1-3"/>
    <property type="match status" value="1"/>
</dbReference>
<keyword evidence="7" id="KW-0460">Magnesium</keyword>